<evidence type="ECO:0000313" key="1">
    <source>
        <dbReference type="EMBL" id="GAA4699969.1"/>
    </source>
</evidence>
<sequence length="418" mass="46685">MFHAPLPRLTTILATTSKSMVDKLKKLGVLQEGFRPRRHREVEPPRLNRFDSIARTTLDRVLKEQAGADPEGHYERLHELIEDGAFERILSDADGKVTDLIYTSLQQSAPKLVRSIRANERRLEKTMREVWGQADEIFQASNYIGYELGADIARNNPHPSPKLRALLGAHGRALRTGSEVRQLAMSGFHDGAGARWRSLHELAVLIDVLAKSDVEISERYLAYARIESWWDVKTFQEHADALGHHPFSDEDVDAAKTAAREVTERWGLEMDKPHGWAFPLFPGQKAVRFTDLESLAGLSHMRPYYRLGNHHIHSGPRAGELNYGDVTPRGTPAITVGASVFGDIAETCHGAMISVHHATANLVVAHLSERDGKREGMGLDLLVGLKAQARFVEDAGDLWSSAADEARLRGWFTHRPSD</sequence>
<evidence type="ECO:0000313" key="2">
    <source>
        <dbReference type="Proteomes" id="UP001499974"/>
    </source>
</evidence>
<protein>
    <submittedName>
        <fullName evidence="1">Uncharacterized protein</fullName>
    </submittedName>
</protein>
<organism evidence="1 2">
    <name type="scientific">Nocardioides conyzicola</name>
    <dbReference type="NCBI Taxonomy" id="1651781"/>
    <lineage>
        <taxon>Bacteria</taxon>
        <taxon>Bacillati</taxon>
        <taxon>Actinomycetota</taxon>
        <taxon>Actinomycetes</taxon>
        <taxon>Propionibacteriales</taxon>
        <taxon>Nocardioidaceae</taxon>
        <taxon>Nocardioides</taxon>
    </lineage>
</organism>
<comment type="caution">
    <text evidence="1">The sequence shown here is derived from an EMBL/GenBank/DDBJ whole genome shotgun (WGS) entry which is preliminary data.</text>
</comment>
<dbReference type="Proteomes" id="UP001499974">
    <property type="component" value="Unassembled WGS sequence"/>
</dbReference>
<dbReference type="RefSeq" id="WP_345520676.1">
    <property type="nucleotide sequence ID" value="NZ_BAABKM010000002.1"/>
</dbReference>
<dbReference type="InterPro" id="IPR043733">
    <property type="entry name" value="DUF5677"/>
</dbReference>
<gene>
    <name evidence="1" type="ORF">GCM10023349_15580</name>
</gene>
<dbReference type="EMBL" id="BAABKM010000002">
    <property type="protein sequence ID" value="GAA4699969.1"/>
    <property type="molecule type" value="Genomic_DNA"/>
</dbReference>
<name>A0ABP8X751_9ACTN</name>
<keyword evidence="2" id="KW-1185">Reference proteome</keyword>
<accession>A0ABP8X751</accession>
<reference evidence="2" key="1">
    <citation type="journal article" date="2019" name="Int. J. Syst. Evol. Microbiol.">
        <title>The Global Catalogue of Microorganisms (GCM) 10K type strain sequencing project: providing services to taxonomists for standard genome sequencing and annotation.</title>
        <authorList>
            <consortium name="The Broad Institute Genomics Platform"/>
            <consortium name="The Broad Institute Genome Sequencing Center for Infectious Disease"/>
            <person name="Wu L."/>
            <person name="Ma J."/>
        </authorList>
    </citation>
    <scope>NUCLEOTIDE SEQUENCE [LARGE SCALE GENOMIC DNA]</scope>
    <source>
        <strain evidence="2">JCM 18531</strain>
    </source>
</reference>
<dbReference type="Pfam" id="PF18928">
    <property type="entry name" value="DUF5677"/>
    <property type="match status" value="1"/>
</dbReference>
<proteinExistence type="predicted"/>